<comment type="caution">
    <text evidence="2">The sequence shown here is derived from an EMBL/GenBank/DDBJ whole genome shotgun (WGS) entry which is preliminary data.</text>
</comment>
<dbReference type="Proteomes" id="UP000294650">
    <property type="component" value="Unassembled WGS sequence"/>
</dbReference>
<organism evidence="2 3">
    <name type="scientific">Melghiribacillus thermohalophilus</name>
    <dbReference type="NCBI Taxonomy" id="1324956"/>
    <lineage>
        <taxon>Bacteria</taxon>
        <taxon>Bacillati</taxon>
        <taxon>Bacillota</taxon>
        <taxon>Bacilli</taxon>
        <taxon>Bacillales</taxon>
        <taxon>Bacillaceae</taxon>
        <taxon>Melghiribacillus</taxon>
    </lineage>
</organism>
<gene>
    <name evidence="2" type="ORF">EDD68_11187</name>
</gene>
<evidence type="ECO:0000256" key="1">
    <source>
        <dbReference type="SAM" id="Phobius"/>
    </source>
</evidence>
<reference evidence="2 3" key="1">
    <citation type="submission" date="2019-03" db="EMBL/GenBank/DDBJ databases">
        <title>Genomic Encyclopedia of Type Strains, Phase IV (KMG-IV): sequencing the most valuable type-strain genomes for metagenomic binning, comparative biology and taxonomic classification.</title>
        <authorList>
            <person name="Goeker M."/>
        </authorList>
    </citation>
    <scope>NUCLEOTIDE SEQUENCE [LARGE SCALE GENOMIC DNA]</scope>
    <source>
        <strain evidence="2 3">DSM 25894</strain>
    </source>
</reference>
<sequence>MGNKKLVMILFIIAIIFLLGYFGFMYFVRNFPFNG</sequence>
<evidence type="ECO:0000313" key="3">
    <source>
        <dbReference type="Proteomes" id="UP000294650"/>
    </source>
</evidence>
<name>A0A4R3MZS1_9BACI</name>
<protein>
    <submittedName>
        <fullName evidence="2">Uncharacterized protein</fullName>
    </submittedName>
</protein>
<keyword evidence="1" id="KW-1133">Transmembrane helix</keyword>
<accession>A0A4R3MZS1</accession>
<keyword evidence="1" id="KW-0472">Membrane</keyword>
<proteinExistence type="predicted"/>
<keyword evidence="3" id="KW-1185">Reference proteome</keyword>
<dbReference type="AlphaFoldDB" id="A0A4R3MZS1"/>
<evidence type="ECO:0000313" key="2">
    <source>
        <dbReference type="EMBL" id="TCT21126.1"/>
    </source>
</evidence>
<keyword evidence="1" id="KW-0812">Transmembrane</keyword>
<dbReference type="EMBL" id="SMAN01000011">
    <property type="protein sequence ID" value="TCT21126.1"/>
    <property type="molecule type" value="Genomic_DNA"/>
</dbReference>
<feature type="transmembrane region" description="Helical" evidence="1">
    <location>
        <begin position="6"/>
        <end position="28"/>
    </location>
</feature>